<protein>
    <submittedName>
        <fullName evidence="2">Uncharacterized protein</fullName>
    </submittedName>
</protein>
<evidence type="ECO:0000256" key="1">
    <source>
        <dbReference type="SAM" id="MobiDB-lite"/>
    </source>
</evidence>
<dbReference type="Proteomes" id="UP000299102">
    <property type="component" value="Unassembled WGS sequence"/>
</dbReference>
<evidence type="ECO:0000313" key="3">
    <source>
        <dbReference type="Proteomes" id="UP000299102"/>
    </source>
</evidence>
<accession>A0A4C1VBC9</accession>
<reference evidence="2 3" key="1">
    <citation type="journal article" date="2019" name="Commun. Biol.">
        <title>The bagworm genome reveals a unique fibroin gene that provides high tensile strength.</title>
        <authorList>
            <person name="Kono N."/>
            <person name="Nakamura H."/>
            <person name="Ohtoshi R."/>
            <person name="Tomita M."/>
            <person name="Numata K."/>
            <person name="Arakawa K."/>
        </authorList>
    </citation>
    <scope>NUCLEOTIDE SEQUENCE [LARGE SCALE GENOMIC DNA]</scope>
</reference>
<name>A0A4C1VBC9_EUMVA</name>
<dbReference type="AlphaFoldDB" id="A0A4C1VBC9"/>
<keyword evidence="3" id="KW-1185">Reference proteome</keyword>
<sequence>MTLDAETTSRRKRQWAEVAGAVASTDRYKVTLRPNWAAAASEMSRRKRSKVAASAVAFRPASMSSGGSFSVTSSISQILRY</sequence>
<organism evidence="2 3">
    <name type="scientific">Eumeta variegata</name>
    <name type="common">Bagworm moth</name>
    <name type="synonym">Eumeta japonica</name>
    <dbReference type="NCBI Taxonomy" id="151549"/>
    <lineage>
        <taxon>Eukaryota</taxon>
        <taxon>Metazoa</taxon>
        <taxon>Ecdysozoa</taxon>
        <taxon>Arthropoda</taxon>
        <taxon>Hexapoda</taxon>
        <taxon>Insecta</taxon>
        <taxon>Pterygota</taxon>
        <taxon>Neoptera</taxon>
        <taxon>Endopterygota</taxon>
        <taxon>Lepidoptera</taxon>
        <taxon>Glossata</taxon>
        <taxon>Ditrysia</taxon>
        <taxon>Tineoidea</taxon>
        <taxon>Psychidae</taxon>
        <taxon>Oiketicinae</taxon>
        <taxon>Eumeta</taxon>
    </lineage>
</organism>
<proteinExistence type="predicted"/>
<gene>
    <name evidence="2" type="ORF">EVAR_19485_1</name>
</gene>
<feature type="region of interest" description="Disordered" evidence="1">
    <location>
        <begin position="62"/>
        <end position="81"/>
    </location>
</feature>
<comment type="caution">
    <text evidence="2">The sequence shown here is derived from an EMBL/GenBank/DDBJ whole genome shotgun (WGS) entry which is preliminary data.</text>
</comment>
<evidence type="ECO:0000313" key="2">
    <source>
        <dbReference type="EMBL" id="GBP35264.1"/>
    </source>
</evidence>
<dbReference type="EMBL" id="BGZK01000301">
    <property type="protein sequence ID" value="GBP35264.1"/>
    <property type="molecule type" value="Genomic_DNA"/>
</dbReference>